<protein>
    <recommendedName>
        <fullName evidence="3">Metallo-beta-lactamase domain-containing protein</fullName>
    </recommendedName>
</protein>
<gene>
    <name evidence="1" type="ORF">I4J89_34545</name>
</gene>
<evidence type="ECO:0000313" key="1">
    <source>
        <dbReference type="EMBL" id="MBG0566577.1"/>
    </source>
</evidence>
<comment type="caution">
    <text evidence="1">The sequence shown here is derived from an EMBL/GenBank/DDBJ whole genome shotgun (WGS) entry which is preliminary data.</text>
</comment>
<accession>A0A931G1D0</accession>
<sequence>MPTTDPQLYMGVERIDIALGHFHLDHVVGLSYLDALDPAVERHVWGPGAWLYGRDTRAIVEQLTGTRSSWREPRPCCTKLGLGVDLRCWPAQ</sequence>
<dbReference type="RefSeq" id="WP_196418346.1">
    <property type="nucleotide sequence ID" value="NZ_JADQTO010000021.1"/>
</dbReference>
<dbReference type="Proteomes" id="UP000598146">
    <property type="component" value="Unassembled WGS sequence"/>
</dbReference>
<proteinExistence type="predicted"/>
<organism evidence="1 2">
    <name type="scientific">Actinoplanes aureus</name>
    <dbReference type="NCBI Taxonomy" id="2792083"/>
    <lineage>
        <taxon>Bacteria</taxon>
        <taxon>Bacillati</taxon>
        <taxon>Actinomycetota</taxon>
        <taxon>Actinomycetes</taxon>
        <taxon>Micromonosporales</taxon>
        <taxon>Micromonosporaceae</taxon>
        <taxon>Actinoplanes</taxon>
    </lineage>
</organism>
<dbReference type="AlphaFoldDB" id="A0A931G1D0"/>
<evidence type="ECO:0000313" key="2">
    <source>
        <dbReference type="Proteomes" id="UP000598146"/>
    </source>
</evidence>
<reference evidence="1" key="1">
    <citation type="submission" date="2020-11" db="EMBL/GenBank/DDBJ databases">
        <title>Isolation and identification of active actinomycetes.</title>
        <authorList>
            <person name="Sun X."/>
        </authorList>
    </citation>
    <scope>NUCLEOTIDE SEQUENCE</scope>
    <source>
        <strain evidence="1">NEAU-A11</strain>
    </source>
</reference>
<keyword evidence="2" id="KW-1185">Reference proteome</keyword>
<name>A0A931G1D0_9ACTN</name>
<evidence type="ECO:0008006" key="3">
    <source>
        <dbReference type="Google" id="ProtNLM"/>
    </source>
</evidence>
<dbReference type="EMBL" id="JADQTO010000021">
    <property type="protein sequence ID" value="MBG0566577.1"/>
    <property type="molecule type" value="Genomic_DNA"/>
</dbReference>